<dbReference type="Proteomes" id="UP000265703">
    <property type="component" value="Unassembled WGS sequence"/>
</dbReference>
<evidence type="ECO:0000313" key="3">
    <source>
        <dbReference type="Proteomes" id="UP000265703"/>
    </source>
</evidence>
<sequence length="54" mass="7001">MILYIIFLFYVIIWLIYDYYSHVFVCLFFILFFCIFYIFIFFPIVFVFLYVREY</sequence>
<accession>A0A397S8U0</accession>
<proteinExistence type="predicted"/>
<evidence type="ECO:0000313" key="2">
    <source>
        <dbReference type="EMBL" id="RIA79141.1"/>
    </source>
</evidence>
<organism evidence="2 3">
    <name type="scientific">Glomus cerebriforme</name>
    <dbReference type="NCBI Taxonomy" id="658196"/>
    <lineage>
        <taxon>Eukaryota</taxon>
        <taxon>Fungi</taxon>
        <taxon>Fungi incertae sedis</taxon>
        <taxon>Mucoromycota</taxon>
        <taxon>Glomeromycotina</taxon>
        <taxon>Glomeromycetes</taxon>
        <taxon>Glomerales</taxon>
        <taxon>Glomeraceae</taxon>
        <taxon>Glomus</taxon>
    </lineage>
</organism>
<keyword evidence="1" id="KW-0472">Membrane</keyword>
<feature type="transmembrane region" description="Helical" evidence="1">
    <location>
        <begin position="27"/>
        <end position="51"/>
    </location>
</feature>
<dbReference type="EMBL" id="QKYT01001519">
    <property type="protein sequence ID" value="RIA79141.1"/>
    <property type="molecule type" value="Genomic_DNA"/>
</dbReference>
<comment type="caution">
    <text evidence="2">The sequence shown here is derived from an EMBL/GenBank/DDBJ whole genome shotgun (WGS) entry which is preliminary data.</text>
</comment>
<name>A0A397S8U0_9GLOM</name>
<dbReference type="AlphaFoldDB" id="A0A397S8U0"/>
<reference evidence="2 3" key="1">
    <citation type="submission" date="2018-06" db="EMBL/GenBank/DDBJ databases">
        <title>Comparative genomics reveals the genomic features of Rhizophagus irregularis, R. cerebriforme, R. diaphanum and Gigaspora rosea, and their symbiotic lifestyle signature.</title>
        <authorList>
            <person name="Morin E."/>
            <person name="San Clemente H."/>
            <person name="Chen E.C.H."/>
            <person name="De La Providencia I."/>
            <person name="Hainaut M."/>
            <person name="Kuo A."/>
            <person name="Kohler A."/>
            <person name="Murat C."/>
            <person name="Tang N."/>
            <person name="Roy S."/>
            <person name="Loubradou J."/>
            <person name="Henrissat B."/>
            <person name="Grigoriev I.V."/>
            <person name="Corradi N."/>
            <person name="Roux C."/>
            <person name="Martin F.M."/>
        </authorList>
    </citation>
    <scope>NUCLEOTIDE SEQUENCE [LARGE SCALE GENOMIC DNA]</scope>
    <source>
        <strain evidence="2 3">DAOM 227022</strain>
    </source>
</reference>
<feature type="transmembrane region" description="Helical" evidence="1">
    <location>
        <begin position="5"/>
        <end position="21"/>
    </location>
</feature>
<gene>
    <name evidence="2" type="ORF">C1645_794822</name>
</gene>
<keyword evidence="1" id="KW-1133">Transmembrane helix</keyword>
<evidence type="ECO:0000256" key="1">
    <source>
        <dbReference type="SAM" id="Phobius"/>
    </source>
</evidence>
<protein>
    <submittedName>
        <fullName evidence="2">Uncharacterized protein</fullName>
    </submittedName>
</protein>
<keyword evidence="3" id="KW-1185">Reference proteome</keyword>
<keyword evidence="1" id="KW-0812">Transmembrane</keyword>